<dbReference type="EMBL" id="BAAATR010000010">
    <property type="protein sequence ID" value="GAA2244330.1"/>
    <property type="molecule type" value="Genomic_DNA"/>
</dbReference>
<dbReference type="Gene3D" id="3.40.50.620">
    <property type="entry name" value="HUPs"/>
    <property type="match status" value="2"/>
</dbReference>
<comment type="similarity">
    <text evidence="1">Belongs to the universal stress protein A family.</text>
</comment>
<organism evidence="3 4">
    <name type="scientific">Kitasatospora cystarginea</name>
    <dbReference type="NCBI Taxonomy" id="58350"/>
    <lineage>
        <taxon>Bacteria</taxon>
        <taxon>Bacillati</taxon>
        <taxon>Actinomycetota</taxon>
        <taxon>Actinomycetes</taxon>
        <taxon>Kitasatosporales</taxon>
        <taxon>Streptomycetaceae</taxon>
        <taxon>Kitasatospora</taxon>
    </lineage>
</organism>
<proteinExistence type="inferred from homology"/>
<gene>
    <name evidence="3" type="ORF">GCM10010430_27650</name>
</gene>
<comment type="caution">
    <text evidence="3">The sequence shown here is derived from an EMBL/GenBank/DDBJ whole genome shotgun (WGS) entry which is preliminary data.</text>
</comment>
<accession>A0ABP5QTX7</accession>
<keyword evidence="4" id="KW-1185">Reference proteome</keyword>
<feature type="domain" description="UspA" evidence="2">
    <location>
        <begin position="166"/>
        <end position="292"/>
    </location>
</feature>
<evidence type="ECO:0000259" key="2">
    <source>
        <dbReference type="Pfam" id="PF00582"/>
    </source>
</evidence>
<dbReference type="SUPFAM" id="SSF52402">
    <property type="entry name" value="Adenine nucleotide alpha hydrolases-like"/>
    <property type="match status" value="2"/>
</dbReference>
<dbReference type="InterPro" id="IPR006016">
    <property type="entry name" value="UspA"/>
</dbReference>
<dbReference type="PANTHER" id="PTHR46553">
    <property type="entry name" value="ADENINE NUCLEOTIDE ALPHA HYDROLASES-LIKE SUPERFAMILY PROTEIN"/>
    <property type="match status" value="1"/>
</dbReference>
<name>A0ABP5QTX7_9ACTN</name>
<dbReference type="InterPro" id="IPR014729">
    <property type="entry name" value="Rossmann-like_a/b/a_fold"/>
</dbReference>
<dbReference type="Proteomes" id="UP001500305">
    <property type="component" value="Unassembled WGS sequence"/>
</dbReference>
<reference evidence="4" key="1">
    <citation type="journal article" date="2019" name="Int. J. Syst. Evol. Microbiol.">
        <title>The Global Catalogue of Microorganisms (GCM) 10K type strain sequencing project: providing services to taxonomists for standard genome sequencing and annotation.</title>
        <authorList>
            <consortium name="The Broad Institute Genomics Platform"/>
            <consortium name="The Broad Institute Genome Sequencing Center for Infectious Disease"/>
            <person name="Wu L."/>
            <person name="Ma J."/>
        </authorList>
    </citation>
    <scope>NUCLEOTIDE SEQUENCE [LARGE SCALE GENOMIC DNA]</scope>
    <source>
        <strain evidence="4">JCM 7356</strain>
    </source>
</reference>
<evidence type="ECO:0000256" key="1">
    <source>
        <dbReference type="ARBA" id="ARBA00008791"/>
    </source>
</evidence>
<dbReference type="RefSeq" id="WP_344636632.1">
    <property type="nucleotide sequence ID" value="NZ_BAAATR010000010.1"/>
</dbReference>
<dbReference type="PANTHER" id="PTHR46553:SF3">
    <property type="entry name" value="ADENINE NUCLEOTIDE ALPHA HYDROLASES-LIKE SUPERFAMILY PROTEIN"/>
    <property type="match status" value="1"/>
</dbReference>
<protein>
    <submittedName>
        <fullName evidence="3">Universal stress protein</fullName>
    </submittedName>
</protein>
<sequence>MNGSTAPTGTGSRRPVVVGVSRSEASRWAVRWACDAAAWRGLPLHLLHAQDWPTGISPQTEPGRPGHHRLITLRAHGEELLETARLLAAERHPELEITSRLVEGRPVRVLREAAEEAAQLVLGGRHLTEPQATLMIASKGASLVGHPPCPVVLVPEPEPDTSGAGPVVVGIDGSAACEAAIGFAFEEASLGQTDLQAVEVRRPREADRPDLVEESLLDLSESLAGWREKYPDVRVRHEVLTGDPAQMLATAARHARCLVIGNRGLGGFQGLVLGSTGRVLVNRCHRPLVVVPSGSRSR</sequence>
<dbReference type="InterPro" id="IPR006015">
    <property type="entry name" value="Universal_stress_UspA"/>
</dbReference>
<feature type="domain" description="UspA" evidence="2">
    <location>
        <begin position="14"/>
        <end position="155"/>
    </location>
</feature>
<evidence type="ECO:0000313" key="3">
    <source>
        <dbReference type="EMBL" id="GAA2244330.1"/>
    </source>
</evidence>
<evidence type="ECO:0000313" key="4">
    <source>
        <dbReference type="Proteomes" id="UP001500305"/>
    </source>
</evidence>
<dbReference type="PRINTS" id="PR01438">
    <property type="entry name" value="UNVRSLSTRESS"/>
</dbReference>
<dbReference type="Pfam" id="PF00582">
    <property type="entry name" value="Usp"/>
    <property type="match status" value="2"/>
</dbReference>